<dbReference type="Gene3D" id="1.20.1050.10">
    <property type="match status" value="1"/>
</dbReference>
<protein>
    <submittedName>
        <fullName evidence="4">GST N-terminal domain-containing protein</fullName>
    </submittedName>
</protein>
<reference evidence="2 3" key="2">
    <citation type="submission" date="2018-11" db="EMBL/GenBank/DDBJ databases">
        <authorList>
            <consortium name="Pathogen Informatics"/>
        </authorList>
    </citation>
    <scope>NUCLEOTIDE SEQUENCE [LARGE SCALE GENOMIC DNA]</scope>
</reference>
<keyword evidence="3" id="KW-1185">Reference proteome</keyword>
<dbReference type="PROSITE" id="PS50404">
    <property type="entry name" value="GST_NTER"/>
    <property type="match status" value="1"/>
</dbReference>
<evidence type="ECO:0000259" key="1">
    <source>
        <dbReference type="PROSITE" id="PS50404"/>
    </source>
</evidence>
<evidence type="ECO:0000313" key="2">
    <source>
        <dbReference type="EMBL" id="VDK24606.1"/>
    </source>
</evidence>
<organism evidence="4">
    <name type="scientific">Anisakis simplex</name>
    <name type="common">Herring worm</name>
    <dbReference type="NCBI Taxonomy" id="6269"/>
    <lineage>
        <taxon>Eukaryota</taxon>
        <taxon>Metazoa</taxon>
        <taxon>Ecdysozoa</taxon>
        <taxon>Nematoda</taxon>
        <taxon>Chromadorea</taxon>
        <taxon>Rhabditida</taxon>
        <taxon>Spirurina</taxon>
        <taxon>Ascaridomorpha</taxon>
        <taxon>Ascaridoidea</taxon>
        <taxon>Anisakidae</taxon>
        <taxon>Anisakis</taxon>
        <taxon>Anisakis simplex complex</taxon>
    </lineage>
</organism>
<dbReference type="OrthoDB" id="414243at2759"/>
<proteinExistence type="predicted"/>
<sequence length="126" mass="14424">MADEELELLGLNCRGRTECIRLMLILAGRNFNDHRLTIAQWREMKTKENFPDETLLPVLRNHKSGEITVGALEIGRRLAAELGFYGNSTEEQNEIEEILVTLESIQTHFAPVIRAALTKNYDRRVS</sequence>
<dbReference type="InterPro" id="IPR004045">
    <property type="entry name" value="Glutathione_S-Trfase_N"/>
</dbReference>
<dbReference type="AlphaFoldDB" id="A0A0M3JBR5"/>
<feature type="domain" description="GST N-terminal" evidence="1">
    <location>
        <begin position="4"/>
        <end position="86"/>
    </location>
</feature>
<dbReference type="Proteomes" id="UP000267096">
    <property type="component" value="Unassembled WGS sequence"/>
</dbReference>
<evidence type="ECO:0000313" key="4">
    <source>
        <dbReference type="WBParaSite" id="ASIM_0000504201-mRNA-1"/>
    </source>
</evidence>
<dbReference type="EMBL" id="UYRR01008942">
    <property type="protein sequence ID" value="VDK24606.1"/>
    <property type="molecule type" value="Genomic_DNA"/>
</dbReference>
<dbReference type="InterPro" id="IPR036249">
    <property type="entry name" value="Thioredoxin-like_sf"/>
</dbReference>
<dbReference type="WBParaSite" id="ASIM_0000504201-mRNA-1">
    <property type="protein sequence ID" value="ASIM_0000504201-mRNA-1"/>
    <property type="gene ID" value="ASIM_0000504201"/>
</dbReference>
<dbReference type="Gene3D" id="3.40.30.10">
    <property type="entry name" value="Glutaredoxin"/>
    <property type="match status" value="1"/>
</dbReference>
<reference evidence="4" key="1">
    <citation type="submission" date="2017-02" db="UniProtKB">
        <authorList>
            <consortium name="WormBaseParasite"/>
        </authorList>
    </citation>
    <scope>IDENTIFICATION</scope>
</reference>
<dbReference type="SUPFAM" id="SSF52833">
    <property type="entry name" value="Thioredoxin-like"/>
    <property type="match status" value="1"/>
</dbReference>
<name>A0A0M3JBR5_ANISI</name>
<gene>
    <name evidence="2" type="ORF">ASIM_LOCUS4851</name>
</gene>
<accession>A0A0M3JBR5</accession>
<evidence type="ECO:0000313" key="3">
    <source>
        <dbReference type="Proteomes" id="UP000267096"/>
    </source>
</evidence>